<reference evidence="10 11" key="1">
    <citation type="submission" date="2024-09" db="EMBL/GenBank/DDBJ databases">
        <authorList>
            <person name="Sun Q."/>
            <person name="Mori K."/>
        </authorList>
    </citation>
    <scope>NUCLEOTIDE SEQUENCE [LARGE SCALE GENOMIC DNA]</scope>
    <source>
        <strain evidence="10 11">CCM 8677</strain>
    </source>
</reference>
<keyword evidence="4 9" id="KW-1003">Cell membrane</keyword>
<protein>
    <recommendedName>
        <fullName evidence="9">Cobalamin biosynthesis protein CobD</fullName>
    </recommendedName>
</protein>
<keyword evidence="5 9" id="KW-0169">Cobalamin biosynthesis</keyword>
<dbReference type="PANTHER" id="PTHR34308">
    <property type="entry name" value="COBALAMIN BIOSYNTHESIS PROTEIN CBIB"/>
    <property type="match status" value="1"/>
</dbReference>
<gene>
    <name evidence="9" type="primary">cobD</name>
    <name evidence="10" type="ORF">ACFFJH_17775</name>
</gene>
<name>A0ABV6IIK2_9BURK</name>
<accession>A0ABV6IIK2</accession>
<feature type="transmembrane region" description="Helical" evidence="9">
    <location>
        <begin position="149"/>
        <end position="168"/>
    </location>
</feature>
<dbReference type="InterPro" id="IPR004485">
    <property type="entry name" value="Cobalamin_biosynth_CobD/CbiB"/>
</dbReference>
<sequence>MTFLSILFALLIEQLKPLRVDNPVYTQVQQFAIKVENWCNAGKAHHGRTGWFIVVGALTIPTALVYWLCLRLNPFAAFIWNVIIVYLTLGFRRYSHYFTSIQIALNSGDEDAARKHLSDWINKDCSSMDATDIARSAVERSLIASHRNVFGVFFWFLMPVGPACAVMYRMSEFLSREWCEPEHMQNEEFGQFAKKIFYWIDWVPARLTAVAFAVVGNFEDSIYSWRNYASRWTDELLGIILAAGGGAIGVRLGEPETKALVVLNADASAVDVDSLEMEAQPGVEASPRALQSAVGLVWRALLLWMLLLLLLSFAVWLPN</sequence>
<comment type="pathway">
    <text evidence="2 9">Cofactor biosynthesis; adenosylcobalamin biosynthesis.</text>
</comment>
<evidence type="ECO:0000313" key="11">
    <source>
        <dbReference type="Proteomes" id="UP001589844"/>
    </source>
</evidence>
<comment type="subcellular location">
    <subcellularLocation>
        <location evidence="1 9">Cell membrane</location>
        <topology evidence="1 9">Multi-pass membrane protein</topology>
    </subcellularLocation>
</comment>
<feature type="transmembrane region" description="Helical" evidence="9">
    <location>
        <begin position="296"/>
        <end position="317"/>
    </location>
</feature>
<feature type="transmembrane region" description="Helical" evidence="9">
    <location>
        <begin position="50"/>
        <end position="68"/>
    </location>
</feature>
<comment type="caution">
    <text evidence="10">The sequence shown here is derived from an EMBL/GenBank/DDBJ whole genome shotgun (WGS) entry which is preliminary data.</text>
</comment>
<keyword evidence="7 9" id="KW-1133">Transmembrane helix</keyword>
<evidence type="ECO:0000256" key="1">
    <source>
        <dbReference type="ARBA" id="ARBA00004651"/>
    </source>
</evidence>
<dbReference type="Pfam" id="PF03186">
    <property type="entry name" value="CobD_Cbib"/>
    <property type="match status" value="1"/>
</dbReference>
<keyword evidence="11" id="KW-1185">Reference proteome</keyword>
<keyword evidence="6 9" id="KW-0812">Transmembrane</keyword>
<dbReference type="NCBIfam" id="NF005792">
    <property type="entry name" value="PRK07630.1"/>
    <property type="match status" value="1"/>
</dbReference>
<evidence type="ECO:0000256" key="9">
    <source>
        <dbReference type="HAMAP-Rule" id="MF_00024"/>
    </source>
</evidence>
<evidence type="ECO:0000256" key="5">
    <source>
        <dbReference type="ARBA" id="ARBA00022573"/>
    </source>
</evidence>
<dbReference type="Proteomes" id="UP001589844">
    <property type="component" value="Unassembled WGS sequence"/>
</dbReference>
<dbReference type="HAMAP" id="MF_00024">
    <property type="entry name" value="CobD_CbiB"/>
    <property type="match status" value="1"/>
</dbReference>
<feature type="transmembrane region" description="Helical" evidence="9">
    <location>
        <begin position="74"/>
        <end position="91"/>
    </location>
</feature>
<organism evidence="10 11">
    <name type="scientific">Undibacterium danionis</name>
    <dbReference type="NCBI Taxonomy" id="1812100"/>
    <lineage>
        <taxon>Bacteria</taxon>
        <taxon>Pseudomonadati</taxon>
        <taxon>Pseudomonadota</taxon>
        <taxon>Betaproteobacteria</taxon>
        <taxon>Burkholderiales</taxon>
        <taxon>Oxalobacteraceae</taxon>
        <taxon>Undibacterium</taxon>
    </lineage>
</organism>
<evidence type="ECO:0000256" key="4">
    <source>
        <dbReference type="ARBA" id="ARBA00022475"/>
    </source>
</evidence>
<feature type="transmembrane region" description="Helical" evidence="9">
    <location>
        <begin position="196"/>
        <end position="215"/>
    </location>
</feature>
<dbReference type="PANTHER" id="PTHR34308:SF1">
    <property type="entry name" value="COBALAMIN BIOSYNTHESIS PROTEIN CBIB"/>
    <property type="match status" value="1"/>
</dbReference>
<evidence type="ECO:0000313" key="10">
    <source>
        <dbReference type="EMBL" id="MFC0351676.1"/>
    </source>
</evidence>
<comment type="function">
    <text evidence="9">Converts cobyric acid to cobinamide by the addition of aminopropanol on the F carboxylic group.</text>
</comment>
<evidence type="ECO:0000256" key="8">
    <source>
        <dbReference type="ARBA" id="ARBA00023136"/>
    </source>
</evidence>
<comment type="similarity">
    <text evidence="3 9">Belongs to the CobD/CbiB family.</text>
</comment>
<proteinExistence type="inferred from homology"/>
<dbReference type="RefSeq" id="WP_390214299.1">
    <property type="nucleotide sequence ID" value="NZ_JBHLXJ010000018.1"/>
</dbReference>
<dbReference type="EMBL" id="JBHLXJ010000018">
    <property type="protein sequence ID" value="MFC0351676.1"/>
    <property type="molecule type" value="Genomic_DNA"/>
</dbReference>
<keyword evidence="8 9" id="KW-0472">Membrane</keyword>
<evidence type="ECO:0000256" key="6">
    <source>
        <dbReference type="ARBA" id="ARBA00022692"/>
    </source>
</evidence>
<evidence type="ECO:0000256" key="2">
    <source>
        <dbReference type="ARBA" id="ARBA00004953"/>
    </source>
</evidence>
<evidence type="ECO:0000256" key="3">
    <source>
        <dbReference type="ARBA" id="ARBA00006263"/>
    </source>
</evidence>
<evidence type="ECO:0000256" key="7">
    <source>
        <dbReference type="ARBA" id="ARBA00022989"/>
    </source>
</evidence>